<dbReference type="Proteomes" id="UP000294028">
    <property type="component" value="Unassembled WGS sequence"/>
</dbReference>
<dbReference type="Pfam" id="PF13646">
    <property type="entry name" value="HEAT_2"/>
    <property type="match status" value="1"/>
</dbReference>
<dbReference type="InterPro" id="IPR016024">
    <property type="entry name" value="ARM-type_fold"/>
</dbReference>
<dbReference type="RefSeq" id="WP_129783042.1">
    <property type="nucleotide sequence ID" value="NZ_RZHH01000001.1"/>
</dbReference>
<proteinExistence type="predicted"/>
<gene>
    <name evidence="1" type="ORF">ELS19_00420</name>
</gene>
<dbReference type="EMBL" id="RZHH01000001">
    <property type="protein sequence ID" value="RYJ19503.1"/>
    <property type="molecule type" value="Genomic_DNA"/>
</dbReference>
<reference evidence="1 2" key="1">
    <citation type="submission" date="2018-12" db="EMBL/GenBank/DDBJ databases">
        <title>Genome analysis provides insights into bioremediation potentialities of Halogeometricum borinquense strain N11.</title>
        <authorList>
            <person name="Najjari A."/>
            <person name="Youssef N."/>
            <person name="Fhoula I."/>
            <person name="Ben Dhia O."/>
            <person name="Mahjoubi M."/>
            <person name="Ouzari H.I."/>
            <person name="Cherif A."/>
        </authorList>
    </citation>
    <scope>NUCLEOTIDE SEQUENCE [LARGE SCALE GENOMIC DNA]</scope>
    <source>
        <strain evidence="1 2">N11</strain>
    </source>
</reference>
<evidence type="ECO:0000313" key="2">
    <source>
        <dbReference type="Proteomes" id="UP000294028"/>
    </source>
</evidence>
<dbReference type="Gene3D" id="1.25.10.10">
    <property type="entry name" value="Leucine-rich Repeat Variant"/>
    <property type="match status" value="2"/>
</dbReference>
<protein>
    <submittedName>
        <fullName evidence="1">HEAT repeat domain-containing protein</fullName>
    </submittedName>
</protein>
<dbReference type="SUPFAM" id="SSF48371">
    <property type="entry name" value="ARM repeat"/>
    <property type="match status" value="1"/>
</dbReference>
<dbReference type="AlphaFoldDB" id="A0A482TFX4"/>
<organism evidence="1 2">
    <name type="scientific">Halogeometricum borinquense</name>
    <dbReference type="NCBI Taxonomy" id="60847"/>
    <lineage>
        <taxon>Archaea</taxon>
        <taxon>Methanobacteriati</taxon>
        <taxon>Methanobacteriota</taxon>
        <taxon>Stenosarchaea group</taxon>
        <taxon>Halobacteria</taxon>
        <taxon>Halobacteriales</taxon>
        <taxon>Haloferacaceae</taxon>
        <taxon>Halogeometricum</taxon>
    </lineage>
</organism>
<dbReference type="InterPro" id="IPR011989">
    <property type="entry name" value="ARM-like"/>
</dbReference>
<sequence>MSTTESITELDVDDISPGDVAIPTLRAALTDDENLVRDRAAAVCVTFADEDVEVVLPLLPAIVTAARDENVNVALKAVTVLNVVAQQRPTELNEATETLATLLTHDLPRVQLFAAKAVQTIGAEHPEWFTSHPEPLLEALRADITDPTSEATELTGTMADPLQRQFAAVSHGEQFQQYSVQATAGNLLIEIADRDPAAIAPYAPAIMDALTAEDLNVVACAAEILGRIGQMEAVDTAALVPPLVECLDSESEVVAARAITALGHIGSATAVEPLRSAAKRYDNGDLRELAVRTADWLDRERA</sequence>
<accession>A0A482TFX4</accession>
<evidence type="ECO:0000313" key="1">
    <source>
        <dbReference type="EMBL" id="RYJ19503.1"/>
    </source>
</evidence>
<comment type="caution">
    <text evidence="1">The sequence shown here is derived from an EMBL/GenBank/DDBJ whole genome shotgun (WGS) entry which is preliminary data.</text>
</comment>
<name>A0A482TFX4_9EURY</name>